<feature type="transmembrane region" description="Helical" evidence="1">
    <location>
        <begin position="32"/>
        <end position="52"/>
    </location>
</feature>
<dbReference type="OrthoDB" id="9786473at2"/>
<dbReference type="KEGG" id="panc:E2636_15255"/>
<name>A0A4P7A1E4_9BACL</name>
<feature type="transmembrane region" description="Helical" evidence="1">
    <location>
        <begin position="131"/>
        <end position="149"/>
    </location>
</feature>
<feature type="transmembrane region" description="Helical" evidence="1">
    <location>
        <begin position="9"/>
        <end position="26"/>
    </location>
</feature>
<dbReference type="Proteomes" id="UP000294292">
    <property type="component" value="Chromosome"/>
</dbReference>
<evidence type="ECO:0000313" key="2">
    <source>
        <dbReference type="EMBL" id="QBP42424.1"/>
    </source>
</evidence>
<keyword evidence="1" id="KW-0812">Transmembrane</keyword>
<dbReference type="Pfam" id="PF09997">
    <property type="entry name" value="DUF2238"/>
    <property type="match status" value="1"/>
</dbReference>
<reference evidence="2 3" key="1">
    <citation type="submission" date="2019-03" db="EMBL/GenBank/DDBJ databases">
        <title>Complete genome sequence of Paenisporosarcina antarctica CGMCC 1.6503T.</title>
        <authorList>
            <person name="Rong J.-C."/>
            <person name="Chi N.-Y."/>
            <person name="Zhang Q.-F."/>
        </authorList>
    </citation>
    <scope>NUCLEOTIDE SEQUENCE [LARGE SCALE GENOMIC DNA]</scope>
    <source>
        <strain evidence="2 3">CGMCC 1.6503</strain>
    </source>
</reference>
<organism evidence="2 3">
    <name type="scientific">Paenisporosarcina antarctica</name>
    <dbReference type="NCBI Taxonomy" id="417367"/>
    <lineage>
        <taxon>Bacteria</taxon>
        <taxon>Bacillati</taxon>
        <taxon>Bacillota</taxon>
        <taxon>Bacilli</taxon>
        <taxon>Bacillales</taxon>
        <taxon>Caryophanaceae</taxon>
        <taxon>Paenisporosarcina</taxon>
    </lineage>
</organism>
<accession>A0A4P7A1E4</accession>
<keyword evidence="3" id="KW-1185">Reference proteome</keyword>
<evidence type="ECO:0000313" key="3">
    <source>
        <dbReference type="Proteomes" id="UP000294292"/>
    </source>
</evidence>
<dbReference type="InterPro" id="IPR014509">
    <property type="entry name" value="YjdF-like"/>
</dbReference>
<dbReference type="AlphaFoldDB" id="A0A4P7A1E4"/>
<feature type="transmembrane region" description="Helical" evidence="1">
    <location>
        <begin position="100"/>
        <end position="119"/>
    </location>
</feature>
<dbReference type="RefSeq" id="WP_134210973.1">
    <property type="nucleotide sequence ID" value="NZ_CP038015.1"/>
</dbReference>
<protein>
    <submittedName>
        <fullName evidence="2">DUF2238 domain-containing protein</fullName>
    </submittedName>
</protein>
<dbReference type="PIRSF" id="PIRSF020606">
    <property type="entry name" value="UCP020606"/>
    <property type="match status" value="1"/>
</dbReference>
<feature type="transmembrane region" description="Helical" evidence="1">
    <location>
        <begin position="59"/>
        <end position="80"/>
    </location>
</feature>
<dbReference type="EMBL" id="CP038015">
    <property type="protein sequence ID" value="QBP42424.1"/>
    <property type="molecule type" value="Genomic_DNA"/>
</dbReference>
<evidence type="ECO:0000256" key="1">
    <source>
        <dbReference type="SAM" id="Phobius"/>
    </source>
</evidence>
<keyword evidence="1" id="KW-1133">Transmembrane helix</keyword>
<keyword evidence="1" id="KW-0472">Membrane</keyword>
<dbReference type="InterPro" id="IPR058534">
    <property type="entry name" value="YjdF"/>
</dbReference>
<feature type="transmembrane region" description="Helical" evidence="1">
    <location>
        <begin position="176"/>
        <end position="194"/>
    </location>
</feature>
<gene>
    <name evidence="2" type="ORF">E2636_15255</name>
</gene>
<sequence length="208" mass="23736">MDLGTSSKINLSLLTIVTIVLIWSAYKPAEYLTWIAEVGPSVVVIIIAIVTYNRFRLTVLSYFIVAILSILTFIGGHYTYDDVPLFNWIENTFDLQRNHYDRFGHFLKGLGAIVVREILIRNTQLTKGAWLFSITTSIMLAVAAFYEIIEWLSTKFTNGEEGTKEFLGMQGDIWDAQWDMTFALVGSIIALLIFSRQHDKLLKKLRDS</sequence>
<proteinExistence type="predicted"/>